<accession>A0A1I7ZQG6</accession>
<reference evidence="3" key="1">
    <citation type="submission" date="2016-11" db="UniProtKB">
        <authorList>
            <consortium name="WormBaseParasite"/>
        </authorList>
    </citation>
    <scope>IDENTIFICATION</scope>
</reference>
<protein>
    <submittedName>
        <fullName evidence="3">TIL domain-containing protein</fullName>
    </submittedName>
</protein>
<evidence type="ECO:0000313" key="3">
    <source>
        <dbReference type="WBParaSite" id="L893_g28770.t1"/>
    </source>
</evidence>
<feature type="chain" id="PRO_5009313737" evidence="1">
    <location>
        <begin position="18"/>
        <end position="109"/>
    </location>
</feature>
<dbReference type="AlphaFoldDB" id="A0A1I7ZQG6"/>
<evidence type="ECO:0000313" key="2">
    <source>
        <dbReference type="Proteomes" id="UP000095287"/>
    </source>
</evidence>
<sequence length="109" mass="12110">MSTFSLLVVLLAVSVAGQIKFPRRFEAARYCRTGHCTIVDSEEAPVDAPTKESTCPCPIMLNRFPNCTCDNGVVNLGEAVQNVQYDATTKFPCLRFNPCRRLKDVEIPL</sequence>
<name>A0A1I7ZQG6_9BILA</name>
<dbReference type="Proteomes" id="UP000095287">
    <property type="component" value="Unplaced"/>
</dbReference>
<evidence type="ECO:0000256" key="1">
    <source>
        <dbReference type="SAM" id="SignalP"/>
    </source>
</evidence>
<feature type="signal peptide" evidence="1">
    <location>
        <begin position="1"/>
        <end position="17"/>
    </location>
</feature>
<proteinExistence type="predicted"/>
<keyword evidence="1" id="KW-0732">Signal</keyword>
<keyword evidence="2" id="KW-1185">Reference proteome</keyword>
<organism evidence="2 3">
    <name type="scientific">Steinernema glaseri</name>
    <dbReference type="NCBI Taxonomy" id="37863"/>
    <lineage>
        <taxon>Eukaryota</taxon>
        <taxon>Metazoa</taxon>
        <taxon>Ecdysozoa</taxon>
        <taxon>Nematoda</taxon>
        <taxon>Chromadorea</taxon>
        <taxon>Rhabditida</taxon>
        <taxon>Tylenchina</taxon>
        <taxon>Panagrolaimomorpha</taxon>
        <taxon>Strongyloidoidea</taxon>
        <taxon>Steinernematidae</taxon>
        <taxon>Steinernema</taxon>
    </lineage>
</organism>
<dbReference type="WBParaSite" id="L893_g28770.t1">
    <property type="protein sequence ID" value="L893_g28770.t1"/>
    <property type="gene ID" value="L893_g28770"/>
</dbReference>